<comment type="caution">
    <text evidence="4">The sequence shown here is derived from an EMBL/GenBank/DDBJ whole genome shotgun (WGS) entry which is preliminary data.</text>
</comment>
<feature type="domain" description="DYW" evidence="3">
    <location>
        <begin position="527"/>
        <end position="619"/>
    </location>
</feature>
<feature type="repeat" description="PPR" evidence="2">
    <location>
        <begin position="211"/>
        <end position="245"/>
    </location>
</feature>
<organism evidence="4 5">
    <name type="scientific">Thalictrum thalictroides</name>
    <name type="common">Rue-anemone</name>
    <name type="synonym">Anemone thalictroides</name>
    <dbReference type="NCBI Taxonomy" id="46969"/>
    <lineage>
        <taxon>Eukaryota</taxon>
        <taxon>Viridiplantae</taxon>
        <taxon>Streptophyta</taxon>
        <taxon>Embryophyta</taxon>
        <taxon>Tracheophyta</taxon>
        <taxon>Spermatophyta</taxon>
        <taxon>Magnoliopsida</taxon>
        <taxon>Ranunculales</taxon>
        <taxon>Ranunculaceae</taxon>
        <taxon>Thalictroideae</taxon>
        <taxon>Thalictrum</taxon>
    </lineage>
</organism>
<dbReference type="GO" id="GO:0009451">
    <property type="term" value="P:RNA modification"/>
    <property type="evidence" value="ECO:0007669"/>
    <property type="project" value="InterPro"/>
</dbReference>
<dbReference type="InterPro" id="IPR011990">
    <property type="entry name" value="TPR-like_helical_dom_sf"/>
</dbReference>
<keyword evidence="1" id="KW-0677">Repeat</keyword>
<feature type="repeat" description="PPR" evidence="2">
    <location>
        <begin position="281"/>
        <end position="311"/>
    </location>
</feature>
<evidence type="ECO:0000259" key="3">
    <source>
        <dbReference type="Pfam" id="PF14432"/>
    </source>
</evidence>
<keyword evidence="5" id="KW-1185">Reference proteome</keyword>
<dbReference type="Proteomes" id="UP000554482">
    <property type="component" value="Unassembled WGS sequence"/>
</dbReference>
<feature type="repeat" description="PPR" evidence="2">
    <location>
        <begin position="77"/>
        <end position="111"/>
    </location>
</feature>
<dbReference type="EMBL" id="JABWDY010026901">
    <property type="protein sequence ID" value="KAF5188348.1"/>
    <property type="molecule type" value="Genomic_DNA"/>
</dbReference>
<dbReference type="GO" id="GO:0031425">
    <property type="term" value="P:chloroplast RNA processing"/>
    <property type="evidence" value="ECO:0007669"/>
    <property type="project" value="UniProtKB-ARBA"/>
</dbReference>
<dbReference type="Pfam" id="PF13041">
    <property type="entry name" value="PPR_2"/>
    <property type="match status" value="2"/>
</dbReference>
<dbReference type="PROSITE" id="PS51375">
    <property type="entry name" value="PPR"/>
    <property type="match status" value="5"/>
</dbReference>
<feature type="repeat" description="PPR" evidence="2">
    <location>
        <begin position="147"/>
        <end position="181"/>
    </location>
</feature>
<evidence type="ECO:0000313" key="5">
    <source>
        <dbReference type="Proteomes" id="UP000554482"/>
    </source>
</evidence>
<accession>A0A7J6VUS8</accession>
<dbReference type="FunFam" id="1.25.40.10:FF:000470">
    <property type="entry name" value="Pentatricopeptide repeat-containing protein At5g66520"/>
    <property type="match status" value="1"/>
</dbReference>
<evidence type="ECO:0000313" key="4">
    <source>
        <dbReference type="EMBL" id="KAF5188348.1"/>
    </source>
</evidence>
<name>A0A7J6VUS8_THATH</name>
<evidence type="ECO:0000256" key="2">
    <source>
        <dbReference type="PROSITE-ProRule" id="PRU00708"/>
    </source>
</evidence>
<dbReference type="Pfam" id="PF01535">
    <property type="entry name" value="PPR"/>
    <property type="match status" value="3"/>
</dbReference>
<reference evidence="4 5" key="1">
    <citation type="submission" date="2020-06" db="EMBL/GenBank/DDBJ databases">
        <title>Transcriptomic and genomic resources for Thalictrum thalictroides and T. hernandezii: Facilitating candidate gene discovery in an emerging model plant lineage.</title>
        <authorList>
            <person name="Arias T."/>
            <person name="Riano-Pachon D.M."/>
            <person name="Di Stilio V.S."/>
        </authorList>
    </citation>
    <scope>NUCLEOTIDE SEQUENCE [LARGE SCALE GENOMIC DNA]</scope>
    <source>
        <strain evidence="5">cv. WT478/WT964</strain>
        <tissue evidence="4">Leaves</tissue>
    </source>
</reference>
<dbReference type="InterPro" id="IPR002885">
    <property type="entry name" value="PPR_rpt"/>
</dbReference>
<gene>
    <name evidence="4" type="ORF">FRX31_022061</name>
</gene>
<dbReference type="PANTHER" id="PTHR47926">
    <property type="entry name" value="PENTATRICOPEPTIDE REPEAT-CONTAINING PROTEIN"/>
    <property type="match status" value="1"/>
</dbReference>
<dbReference type="FunFam" id="1.25.40.10:FF:001050">
    <property type="entry name" value="Pentatricopeptide repeat-containing protein At2g33760"/>
    <property type="match status" value="1"/>
</dbReference>
<dbReference type="NCBIfam" id="TIGR00756">
    <property type="entry name" value="PPR"/>
    <property type="match status" value="3"/>
</dbReference>
<dbReference type="GO" id="GO:0003723">
    <property type="term" value="F:RNA binding"/>
    <property type="evidence" value="ECO:0007669"/>
    <property type="project" value="InterPro"/>
</dbReference>
<dbReference type="PANTHER" id="PTHR47926:SF537">
    <property type="entry name" value="PENTACOTRIPEPTIDE-REPEAT REGION OF PRORP DOMAIN-CONTAINING PROTEIN"/>
    <property type="match status" value="1"/>
</dbReference>
<evidence type="ECO:0000256" key="1">
    <source>
        <dbReference type="ARBA" id="ARBA00022737"/>
    </source>
</evidence>
<sequence length="619" mass="69762">MLKSITELEQVSQREFALSLLKRLPKSVKDLKILHVYLLGTGLQQNNFAVGNFVAHCATLGTMDYAYQVFDQMIEANSFVWNMMIRGFLQNNKPNITLELFEKMRIQNVRPDNFTYPFVVRACADLGLLRKGEWIHGQLVKNSLGMDVFVATNLIELYVNCGNVSVAHKVFDEMPVRDIVSWTAILSGYVNHANSNMEMAQKIFEDMPVKDLIAWNTMITGYVKIGDVKVAKKLFDEAPVKDILTYNTLLGGVLSACAQVGALDMGRWVHSYINRNKLGLNVVLGTALVDMYCKCGELESAQHVFECMPSRDVVTWNAMIMGYSMNGRGKKAMKFFYKMRDENVMPNEVTMIGVLCACSHAGLVDEGRKCFDAMQQEFDIVPKLGHYGCMVDLFGRAGHLDEAYAFIQAMPLVPHTGVWGALLNACKIHGNLELAECATKHLIELDQEDGGYLAIMSNIYANAGKWDDVSKVRSLMKKKGISKLPGCSSIEINGEIHEFGVEQKIHPRSDEIYKMLDQISKRLRMEGHVASTTEVFFDVEDEEKEKALVYHSEKLAIAFGLIATDKGATIRVVKNLRVCVDCHSAIKLISRIFDREIVVRDRSRFHHFKDGFCSCGDYW</sequence>
<dbReference type="AlphaFoldDB" id="A0A7J6VUS8"/>
<dbReference type="GO" id="GO:0008270">
    <property type="term" value="F:zinc ion binding"/>
    <property type="evidence" value="ECO:0007669"/>
    <property type="project" value="InterPro"/>
</dbReference>
<proteinExistence type="predicted"/>
<protein>
    <submittedName>
        <fullName evidence="4">Pentatricopeptide repeat-containing protein</fullName>
    </submittedName>
</protein>
<dbReference type="InterPro" id="IPR046848">
    <property type="entry name" value="E_motif"/>
</dbReference>
<dbReference type="OrthoDB" id="185373at2759"/>
<dbReference type="Gene3D" id="1.25.40.10">
    <property type="entry name" value="Tetratricopeptide repeat domain"/>
    <property type="match status" value="3"/>
</dbReference>
<dbReference type="Pfam" id="PF14432">
    <property type="entry name" value="DYW_deaminase"/>
    <property type="match status" value="1"/>
</dbReference>
<dbReference type="InterPro" id="IPR032867">
    <property type="entry name" value="DYW_dom"/>
</dbReference>
<dbReference type="Pfam" id="PF20431">
    <property type="entry name" value="E_motif"/>
    <property type="match status" value="1"/>
</dbReference>
<feature type="repeat" description="PPR" evidence="2">
    <location>
        <begin position="312"/>
        <end position="346"/>
    </location>
</feature>
<dbReference type="FunFam" id="1.25.40.10:FF:000231">
    <property type="entry name" value="Pentatricopeptide repeat-containing protein chloroplastic"/>
    <property type="match status" value="1"/>
</dbReference>
<dbReference type="InterPro" id="IPR046960">
    <property type="entry name" value="PPR_At4g14850-like_plant"/>
</dbReference>